<reference evidence="2 3" key="1">
    <citation type="submission" date="2020-04" db="EMBL/GenBank/DDBJ databases">
        <title>Novel species.</title>
        <authorList>
            <person name="Teo W.F.A."/>
            <person name="Lipun K."/>
            <person name="Srisuk N."/>
            <person name="Duangmal K."/>
        </authorList>
    </citation>
    <scope>NUCLEOTIDE SEQUENCE [LARGE SCALE GENOMIC DNA]</scope>
    <source>
        <strain evidence="2 3">K13G38</strain>
    </source>
</reference>
<evidence type="ECO:0000313" key="2">
    <source>
        <dbReference type="EMBL" id="NKQ54261.1"/>
    </source>
</evidence>
<dbReference type="InterPro" id="IPR013100">
    <property type="entry name" value="LEH"/>
</dbReference>
<organism evidence="2 3">
    <name type="scientific">Amycolatopsis acididurans</name>
    <dbReference type="NCBI Taxonomy" id="2724524"/>
    <lineage>
        <taxon>Bacteria</taxon>
        <taxon>Bacillati</taxon>
        <taxon>Actinomycetota</taxon>
        <taxon>Actinomycetes</taxon>
        <taxon>Pseudonocardiales</taxon>
        <taxon>Pseudonocardiaceae</taxon>
        <taxon>Amycolatopsis</taxon>
    </lineage>
</organism>
<dbReference type="InterPro" id="IPR032710">
    <property type="entry name" value="NTF2-like_dom_sf"/>
</dbReference>
<feature type="domain" description="Limonene-1,2-epoxide hydrolase" evidence="1">
    <location>
        <begin position="39"/>
        <end position="128"/>
    </location>
</feature>
<evidence type="ECO:0000313" key="3">
    <source>
        <dbReference type="Proteomes" id="UP000715441"/>
    </source>
</evidence>
<dbReference type="RefSeq" id="WP_168515943.1">
    <property type="nucleotide sequence ID" value="NZ_JAAXLS010000008.1"/>
</dbReference>
<dbReference type="Proteomes" id="UP000715441">
    <property type="component" value="Unassembled WGS sequence"/>
</dbReference>
<keyword evidence="3" id="KW-1185">Reference proteome</keyword>
<dbReference type="Gene3D" id="3.10.450.50">
    <property type="match status" value="1"/>
</dbReference>
<gene>
    <name evidence="2" type="ORF">HFP15_15340</name>
</gene>
<dbReference type="SUPFAM" id="SSF54427">
    <property type="entry name" value="NTF2-like"/>
    <property type="match status" value="1"/>
</dbReference>
<name>A0ABX1J3A6_9PSEU</name>
<comment type="caution">
    <text evidence="2">The sequence shown here is derived from an EMBL/GenBank/DDBJ whole genome shotgun (WGS) entry which is preliminary data.</text>
</comment>
<evidence type="ECO:0000259" key="1">
    <source>
        <dbReference type="Pfam" id="PF07858"/>
    </source>
</evidence>
<dbReference type="EMBL" id="JAAXLS010000008">
    <property type="protein sequence ID" value="NKQ54261.1"/>
    <property type="molecule type" value="Genomic_DNA"/>
</dbReference>
<sequence length="146" mass="16514">MKISDSAQPRNEAEQVVVNFLDGWGPGAWPHMRECYDKWMTDDVSWENTGSPPTKGKEAAKEFLTALHDTLDMEYCTAELHNLASRGDIVLTERTDRVHLADGSVAIEIPIMGTFEVRDGKIARYADYNADSPIKERFPRHARGDY</sequence>
<proteinExistence type="predicted"/>
<protein>
    <submittedName>
        <fullName evidence="2">SnoaL-like domain-containing protein</fullName>
    </submittedName>
</protein>
<dbReference type="Pfam" id="PF07858">
    <property type="entry name" value="LEH"/>
    <property type="match status" value="1"/>
</dbReference>
<accession>A0ABX1J3A6</accession>